<dbReference type="InterPro" id="IPR003691">
    <property type="entry name" value="FluC"/>
</dbReference>
<comment type="subcellular location">
    <subcellularLocation>
        <location evidence="1 10">Cell membrane</location>
        <topology evidence="1 10">Multi-pass membrane protein</topology>
    </subcellularLocation>
</comment>
<protein>
    <recommendedName>
        <fullName evidence="10">Fluoride-specific ion channel FluC</fullName>
    </recommendedName>
</protein>
<evidence type="ECO:0000256" key="2">
    <source>
        <dbReference type="ARBA" id="ARBA00022475"/>
    </source>
</evidence>
<comment type="catalytic activity">
    <reaction evidence="8">
        <text>fluoride(in) = fluoride(out)</text>
        <dbReference type="Rhea" id="RHEA:76159"/>
        <dbReference type="ChEBI" id="CHEBI:17051"/>
    </reaction>
    <physiologicalReaction direction="left-to-right" evidence="8">
        <dbReference type="Rhea" id="RHEA:76160"/>
    </physiologicalReaction>
</comment>
<keyword evidence="10" id="KW-0406">Ion transport</keyword>
<dbReference type="AlphaFoldDB" id="A0AA45WSS1"/>
<dbReference type="PANTHER" id="PTHR28259">
    <property type="entry name" value="FLUORIDE EXPORT PROTEIN 1-RELATED"/>
    <property type="match status" value="1"/>
</dbReference>
<keyword evidence="12" id="KW-1185">Reference proteome</keyword>
<dbReference type="Proteomes" id="UP001157946">
    <property type="component" value="Unassembled WGS sequence"/>
</dbReference>
<evidence type="ECO:0000256" key="5">
    <source>
        <dbReference type="ARBA" id="ARBA00023136"/>
    </source>
</evidence>
<dbReference type="EMBL" id="FXTU01000011">
    <property type="protein sequence ID" value="SMP34548.1"/>
    <property type="molecule type" value="Genomic_DNA"/>
</dbReference>
<evidence type="ECO:0000256" key="10">
    <source>
        <dbReference type="HAMAP-Rule" id="MF_00454"/>
    </source>
</evidence>
<evidence type="ECO:0000256" key="9">
    <source>
        <dbReference type="ARBA" id="ARBA00049940"/>
    </source>
</evidence>
<keyword evidence="10" id="KW-0915">Sodium</keyword>
<dbReference type="GO" id="GO:0046872">
    <property type="term" value="F:metal ion binding"/>
    <property type="evidence" value="ECO:0007669"/>
    <property type="project" value="UniProtKB-KW"/>
</dbReference>
<keyword evidence="6 10" id="KW-0407">Ion channel</keyword>
<organism evidence="11 12">
    <name type="scientific">Laceyella tengchongensis</name>
    <dbReference type="NCBI Taxonomy" id="574699"/>
    <lineage>
        <taxon>Bacteria</taxon>
        <taxon>Bacillati</taxon>
        <taxon>Bacillota</taxon>
        <taxon>Bacilli</taxon>
        <taxon>Bacillales</taxon>
        <taxon>Thermoactinomycetaceae</taxon>
        <taxon>Laceyella</taxon>
    </lineage>
</organism>
<keyword evidence="3 10" id="KW-0812">Transmembrane</keyword>
<keyword evidence="5 10" id="KW-0472">Membrane</keyword>
<evidence type="ECO:0000313" key="11">
    <source>
        <dbReference type="EMBL" id="SMP34548.1"/>
    </source>
</evidence>
<dbReference type="GO" id="GO:0140114">
    <property type="term" value="P:cellular detoxification of fluoride"/>
    <property type="evidence" value="ECO:0007669"/>
    <property type="project" value="UniProtKB-UniRule"/>
</dbReference>
<evidence type="ECO:0000256" key="4">
    <source>
        <dbReference type="ARBA" id="ARBA00022989"/>
    </source>
</evidence>
<evidence type="ECO:0000256" key="1">
    <source>
        <dbReference type="ARBA" id="ARBA00004651"/>
    </source>
</evidence>
<proteinExistence type="inferred from homology"/>
<comment type="similarity">
    <text evidence="7 10">Belongs to the fluoride channel Fluc/FEX (TC 1.A.43) family.</text>
</comment>
<evidence type="ECO:0000256" key="7">
    <source>
        <dbReference type="ARBA" id="ARBA00035120"/>
    </source>
</evidence>
<feature type="transmembrane region" description="Helical" evidence="10">
    <location>
        <begin position="62"/>
        <end position="84"/>
    </location>
</feature>
<dbReference type="GO" id="GO:0005886">
    <property type="term" value="C:plasma membrane"/>
    <property type="evidence" value="ECO:0007669"/>
    <property type="project" value="UniProtKB-SubCell"/>
</dbReference>
<feature type="binding site" evidence="10">
    <location>
        <position position="73"/>
    </location>
    <ligand>
        <name>Na(+)</name>
        <dbReference type="ChEBI" id="CHEBI:29101"/>
        <note>structural</note>
    </ligand>
</feature>
<dbReference type="PANTHER" id="PTHR28259:SF1">
    <property type="entry name" value="FLUORIDE EXPORT PROTEIN 1-RELATED"/>
    <property type="match status" value="1"/>
</dbReference>
<dbReference type="HAMAP" id="MF_00454">
    <property type="entry name" value="FluC"/>
    <property type="match status" value="1"/>
</dbReference>
<evidence type="ECO:0000256" key="3">
    <source>
        <dbReference type="ARBA" id="ARBA00022692"/>
    </source>
</evidence>
<dbReference type="Pfam" id="PF02537">
    <property type="entry name" value="CRCB"/>
    <property type="match status" value="1"/>
</dbReference>
<dbReference type="GO" id="GO:0062054">
    <property type="term" value="F:fluoride channel activity"/>
    <property type="evidence" value="ECO:0007669"/>
    <property type="project" value="UniProtKB-UniRule"/>
</dbReference>
<accession>A0AA45WSS1</accession>
<gene>
    <name evidence="10" type="primary">fluC</name>
    <name evidence="10" type="synonym">crcB</name>
    <name evidence="11" type="ORF">SAMN06265361_11162</name>
</gene>
<dbReference type="RefSeq" id="WP_022735681.1">
    <property type="nucleotide sequence ID" value="NZ_FXTU01000011.1"/>
</dbReference>
<comment type="activity regulation">
    <text evidence="10">Na(+) is not transported, but it plays an essential structural role and its presence is essential for fluoride channel function.</text>
</comment>
<comment type="caution">
    <text evidence="11">The sequence shown here is derived from an EMBL/GenBank/DDBJ whole genome shotgun (WGS) entry which is preliminary data.</text>
</comment>
<reference evidence="11" key="1">
    <citation type="submission" date="2017-05" db="EMBL/GenBank/DDBJ databases">
        <authorList>
            <person name="Varghese N."/>
            <person name="Submissions S."/>
        </authorList>
    </citation>
    <scope>NUCLEOTIDE SEQUENCE</scope>
    <source>
        <strain evidence="11">DSM 45262</strain>
    </source>
</reference>
<sequence>MRDIIAVAIGGFVGTTLRFAASKWIPAAHFPWGTLAVNLIGSFCLALITYARGFPLHPRIRLGLATGLIGSFTTFSTFCAEWLSLPSPAAFGYGSLSLIGGLGCAWLGAQIGKGRNA</sequence>
<feature type="binding site" evidence="10">
    <location>
        <position position="70"/>
    </location>
    <ligand>
        <name>Na(+)</name>
        <dbReference type="ChEBI" id="CHEBI:29101"/>
        <note>structural</note>
    </ligand>
</feature>
<keyword evidence="2 10" id="KW-1003">Cell membrane</keyword>
<evidence type="ECO:0000256" key="6">
    <source>
        <dbReference type="ARBA" id="ARBA00023303"/>
    </source>
</evidence>
<evidence type="ECO:0000256" key="8">
    <source>
        <dbReference type="ARBA" id="ARBA00035585"/>
    </source>
</evidence>
<name>A0AA45WSS1_9BACL</name>
<keyword evidence="10" id="KW-0479">Metal-binding</keyword>
<comment type="function">
    <text evidence="9 10">Fluoride-specific ion channel. Important for reducing fluoride concentration in the cell, thus reducing its toxicity.</text>
</comment>
<evidence type="ECO:0000313" key="12">
    <source>
        <dbReference type="Proteomes" id="UP001157946"/>
    </source>
</evidence>
<keyword evidence="10" id="KW-0813">Transport</keyword>
<feature type="transmembrane region" description="Helical" evidence="10">
    <location>
        <begin position="90"/>
        <end position="109"/>
    </location>
</feature>
<feature type="transmembrane region" description="Helical" evidence="10">
    <location>
        <begin position="30"/>
        <end position="50"/>
    </location>
</feature>
<keyword evidence="4 10" id="KW-1133">Transmembrane helix</keyword>